<dbReference type="GeneID" id="100121598"/>
<feature type="transmembrane region" description="Helical" evidence="4">
    <location>
        <begin position="12"/>
        <end position="33"/>
    </location>
</feature>
<dbReference type="EnsemblMetazoa" id="XM_001605157">
    <property type="protein sequence ID" value="XP_001605207"/>
    <property type="gene ID" value="LOC100121598"/>
</dbReference>
<sequence length="257" mass="30160">MCKYCNTARALYYLYIRTIIYLVSIMASLRTLMFRFSNVVNSKLTCRSKTINERLYSVFPSYYVKPVVDKDVIKDMEAAGETKVMAHLNIKPAFCSETSSEFYDPVVNKFINFLTREGNKLRARRLLEGTFENIKRIQLERYHKSKPTEQEEIELDPKVILYKAVDNSTPVLELMKMNRGGQSYQVPVPVTEKRARFLAMNWLIGAGKEKEHKIKLPERLAYELIDASNNQGRVIRKKQELYRQCEANRSYAHFRWT</sequence>
<name>A0A7M7G773_NASVI</name>
<evidence type="ECO:0000256" key="3">
    <source>
        <dbReference type="ARBA" id="ARBA00023274"/>
    </source>
</evidence>
<evidence type="ECO:0000313" key="7">
    <source>
        <dbReference type="Proteomes" id="UP000002358"/>
    </source>
</evidence>
<evidence type="ECO:0000256" key="2">
    <source>
        <dbReference type="ARBA" id="ARBA00022980"/>
    </source>
</evidence>
<organism evidence="6 7">
    <name type="scientific">Nasonia vitripennis</name>
    <name type="common">Parasitic wasp</name>
    <dbReference type="NCBI Taxonomy" id="7425"/>
    <lineage>
        <taxon>Eukaryota</taxon>
        <taxon>Metazoa</taxon>
        <taxon>Ecdysozoa</taxon>
        <taxon>Arthropoda</taxon>
        <taxon>Hexapoda</taxon>
        <taxon>Insecta</taxon>
        <taxon>Pterygota</taxon>
        <taxon>Neoptera</taxon>
        <taxon>Endopterygota</taxon>
        <taxon>Hymenoptera</taxon>
        <taxon>Apocrita</taxon>
        <taxon>Proctotrupomorpha</taxon>
        <taxon>Chalcidoidea</taxon>
        <taxon>Pteromalidae</taxon>
        <taxon>Pteromalinae</taxon>
        <taxon>Nasonia</taxon>
    </lineage>
</organism>
<keyword evidence="4" id="KW-1133">Transmembrane helix</keyword>
<dbReference type="InterPro" id="IPR000235">
    <property type="entry name" value="Ribosomal_uS7"/>
</dbReference>
<dbReference type="Pfam" id="PF00177">
    <property type="entry name" value="Ribosomal_S7"/>
    <property type="match status" value="1"/>
</dbReference>
<reference evidence="6" key="1">
    <citation type="submission" date="2021-01" db="UniProtKB">
        <authorList>
            <consortium name="EnsemblMetazoa"/>
        </authorList>
    </citation>
    <scope>IDENTIFICATION</scope>
</reference>
<dbReference type="RefSeq" id="XP_001605207.2">
    <property type="nucleotide sequence ID" value="XM_001605157.6"/>
</dbReference>
<dbReference type="GO" id="GO:1990904">
    <property type="term" value="C:ribonucleoprotein complex"/>
    <property type="evidence" value="ECO:0007669"/>
    <property type="project" value="UniProtKB-KW"/>
</dbReference>
<dbReference type="KEGG" id="nvi:100121598"/>
<dbReference type="InParanoid" id="A0A7M7G773"/>
<dbReference type="GO" id="GO:0005840">
    <property type="term" value="C:ribosome"/>
    <property type="evidence" value="ECO:0007669"/>
    <property type="project" value="UniProtKB-KW"/>
</dbReference>
<accession>A0A7M7G773</accession>
<dbReference type="Proteomes" id="UP000002358">
    <property type="component" value="Chromosome 5"/>
</dbReference>
<keyword evidence="2" id="KW-0689">Ribosomal protein</keyword>
<protein>
    <recommendedName>
        <fullName evidence="5">Small ribosomal subunit protein uS7 domain-containing protein</fullName>
    </recommendedName>
</protein>
<dbReference type="FunCoup" id="A0A7M7G773">
    <property type="interactions" value="585"/>
</dbReference>
<dbReference type="Gene3D" id="1.10.455.10">
    <property type="entry name" value="Ribosomal protein S7 domain"/>
    <property type="match status" value="1"/>
</dbReference>
<evidence type="ECO:0000259" key="5">
    <source>
        <dbReference type="Pfam" id="PF00177"/>
    </source>
</evidence>
<dbReference type="PANTHER" id="PTHR11205">
    <property type="entry name" value="RIBOSOMAL PROTEIN S7"/>
    <property type="match status" value="1"/>
</dbReference>
<keyword evidence="4" id="KW-0812">Transmembrane</keyword>
<dbReference type="AlphaFoldDB" id="A0A7M7G773"/>
<proteinExistence type="inferred from homology"/>
<keyword evidence="4" id="KW-0472">Membrane</keyword>
<dbReference type="CDD" id="cd14870">
    <property type="entry name" value="uS7_Mitochondria_Mammalian"/>
    <property type="match status" value="1"/>
</dbReference>
<dbReference type="SMR" id="A0A7M7G773"/>
<dbReference type="GO" id="GO:0006412">
    <property type="term" value="P:translation"/>
    <property type="evidence" value="ECO:0007669"/>
    <property type="project" value="InterPro"/>
</dbReference>
<dbReference type="SUPFAM" id="SSF47973">
    <property type="entry name" value="Ribosomal protein S7"/>
    <property type="match status" value="1"/>
</dbReference>
<keyword evidence="7" id="KW-1185">Reference proteome</keyword>
<evidence type="ECO:0000256" key="1">
    <source>
        <dbReference type="ARBA" id="ARBA00007151"/>
    </source>
</evidence>
<comment type="similarity">
    <text evidence="1">Belongs to the universal ribosomal protein uS7 family.</text>
</comment>
<dbReference type="OrthoDB" id="9972728at2759"/>
<feature type="domain" description="Small ribosomal subunit protein uS7" evidence="5">
    <location>
        <begin position="100"/>
        <end position="249"/>
    </location>
</feature>
<keyword evidence="3" id="KW-0687">Ribonucleoprotein</keyword>
<dbReference type="InterPro" id="IPR036823">
    <property type="entry name" value="Ribosomal_uS7_dom_sf"/>
</dbReference>
<evidence type="ECO:0000256" key="4">
    <source>
        <dbReference type="SAM" id="Phobius"/>
    </source>
</evidence>
<dbReference type="InterPro" id="IPR023798">
    <property type="entry name" value="Ribosomal_uS7_dom"/>
</dbReference>
<dbReference type="CTD" id="51081"/>
<evidence type="ECO:0000313" key="6">
    <source>
        <dbReference type="EnsemblMetazoa" id="XP_001605207"/>
    </source>
</evidence>